<dbReference type="EMBL" id="OBEN01000008">
    <property type="protein sequence ID" value="SNZ15368.1"/>
    <property type="molecule type" value="Genomic_DNA"/>
</dbReference>
<dbReference type="FunFam" id="2.30.30.140:FF:000022">
    <property type="entry name" value="Hydrogenase assembly chaperone HybG"/>
    <property type="match status" value="1"/>
</dbReference>
<evidence type="ECO:0000313" key="2">
    <source>
        <dbReference type="EMBL" id="SNZ15368.1"/>
    </source>
</evidence>
<protein>
    <submittedName>
        <fullName evidence="2">Hydrogenase maturation protein HypC</fullName>
    </submittedName>
</protein>
<evidence type="ECO:0000256" key="1">
    <source>
        <dbReference type="ARBA" id="ARBA00006018"/>
    </source>
</evidence>
<dbReference type="SUPFAM" id="SSF159127">
    <property type="entry name" value="HupF/HypC-like"/>
    <property type="match status" value="1"/>
</dbReference>
<dbReference type="Pfam" id="PF01455">
    <property type="entry name" value="HupF_HypC"/>
    <property type="match status" value="1"/>
</dbReference>
<dbReference type="Gene3D" id="2.30.30.140">
    <property type="match status" value="1"/>
</dbReference>
<dbReference type="NCBIfam" id="TIGR00074">
    <property type="entry name" value="hypC_hupF"/>
    <property type="match status" value="1"/>
</dbReference>
<dbReference type="GO" id="GO:1902670">
    <property type="term" value="F:carbon dioxide binding"/>
    <property type="evidence" value="ECO:0007669"/>
    <property type="project" value="TreeGrafter"/>
</dbReference>
<evidence type="ECO:0000313" key="3">
    <source>
        <dbReference type="Proteomes" id="UP000218627"/>
    </source>
</evidence>
<dbReference type="Proteomes" id="UP000218627">
    <property type="component" value="Unassembled WGS sequence"/>
</dbReference>
<keyword evidence="3" id="KW-1185">Reference proteome</keyword>
<reference evidence="3" key="1">
    <citation type="submission" date="2017-09" db="EMBL/GenBank/DDBJ databases">
        <authorList>
            <person name="Varghese N."/>
            <person name="Submissions S."/>
        </authorList>
    </citation>
    <scope>NUCLEOTIDE SEQUENCE [LARGE SCALE GENOMIC DNA]</scope>
    <source>
        <strain evidence="3">DSM 2913</strain>
    </source>
</reference>
<accession>A0A285P1N7</accession>
<dbReference type="RefSeq" id="WP_096602686.1">
    <property type="nucleotide sequence ID" value="NZ_OBEN01000008.1"/>
</dbReference>
<dbReference type="OrthoDB" id="9806017at2"/>
<dbReference type="GO" id="GO:0051604">
    <property type="term" value="P:protein maturation"/>
    <property type="evidence" value="ECO:0007669"/>
    <property type="project" value="TreeGrafter"/>
</dbReference>
<sequence length="82" mass="9252">MCLSIPSKVVEVRDDGTALVDTMGVKRVVSLELMQEPVKENDWVLIHVGFAIQKLDEESALKSLELFEEILSMEESYEHGTD</sequence>
<gene>
    <name evidence="2" type="ORF">SAMN06265353_1351</name>
</gene>
<comment type="similarity">
    <text evidence="1">Belongs to the HupF/HypC family.</text>
</comment>
<name>A0A285P1N7_9AQUI</name>
<dbReference type="GO" id="GO:0005506">
    <property type="term" value="F:iron ion binding"/>
    <property type="evidence" value="ECO:0007669"/>
    <property type="project" value="TreeGrafter"/>
</dbReference>
<dbReference type="AlphaFoldDB" id="A0A285P1N7"/>
<dbReference type="InterPro" id="IPR001109">
    <property type="entry name" value="Hydrogenase_HupF/HypC"/>
</dbReference>
<dbReference type="PANTHER" id="PTHR35177:SF2">
    <property type="entry name" value="HYDROGENASE MATURATION FACTOR HYBG"/>
    <property type="match status" value="1"/>
</dbReference>
<organism evidence="2 3">
    <name type="scientific">Hydrogenobacter hydrogenophilus</name>
    <dbReference type="NCBI Taxonomy" id="35835"/>
    <lineage>
        <taxon>Bacteria</taxon>
        <taxon>Pseudomonadati</taxon>
        <taxon>Aquificota</taxon>
        <taxon>Aquificia</taxon>
        <taxon>Aquificales</taxon>
        <taxon>Aquificaceae</taxon>
        <taxon>Hydrogenobacter</taxon>
    </lineage>
</organism>
<dbReference type="PRINTS" id="PR00445">
    <property type="entry name" value="HUPFHYPC"/>
</dbReference>
<proteinExistence type="inferred from homology"/>
<dbReference type="PANTHER" id="PTHR35177">
    <property type="entry name" value="HYDROGENASE MATURATION FACTOR HYBG"/>
    <property type="match status" value="1"/>
</dbReference>